<evidence type="ECO:0000256" key="3">
    <source>
        <dbReference type="ARBA" id="ARBA00022475"/>
    </source>
</evidence>
<evidence type="ECO:0000256" key="6">
    <source>
        <dbReference type="ARBA" id="ARBA00022741"/>
    </source>
</evidence>
<evidence type="ECO:0000256" key="9">
    <source>
        <dbReference type="ARBA" id="ARBA00023136"/>
    </source>
</evidence>
<evidence type="ECO:0000313" key="15">
    <source>
        <dbReference type="Proteomes" id="UP000630936"/>
    </source>
</evidence>
<dbReference type="Proteomes" id="UP000630936">
    <property type="component" value="Unassembled WGS sequence"/>
</dbReference>
<dbReference type="PROSITE" id="PS50893">
    <property type="entry name" value="ABC_TRANSPORTER_2"/>
    <property type="match status" value="1"/>
</dbReference>
<evidence type="ECO:0000256" key="1">
    <source>
        <dbReference type="ARBA" id="ARBA00004429"/>
    </source>
</evidence>
<dbReference type="InterPro" id="IPR003439">
    <property type="entry name" value="ABC_transporter-like_ATP-bd"/>
</dbReference>
<gene>
    <name evidence="14" type="ORF">GCM10010387_24650</name>
</gene>
<comment type="subcellular location">
    <subcellularLocation>
        <location evidence="1">Cell inner membrane</location>
        <topology evidence="1">Multi-pass membrane protein</topology>
    </subcellularLocation>
</comment>
<proteinExistence type="inferred from homology"/>
<dbReference type="GO" id="GO:0016887">
    <property type="term" value="F:ATP hydrolysis activity"/>
    <property type="evidence" value="ECO:0007669"/>
    <property type="project" value="InterPro"/>
</dbReference>
<keyword evidence="2" id="KW-0813">Transport</keyword>
<dbReference type="InterPro" id="IPR039421">
    <property type="entry name" value="Type_1_exporter"/>
</dbReference>
<comment type="similarity">
    <text evidence="10">Belongs to the ABC transporter superfamily. Siderophore-Fe(3+) uptake transporter (SIUT) (TC 3.A.1.21) family.</text>
</comment>
<keyword evidence="9 11" id="KW-0472">Membrane</keyword>
<dbReference type="SMART" id="SM00382">
    <property type="entry name" value="AAA"/>
    <property type="match status" value="1"/>
</dbReference>
<evidence type="ECO:0000313" key="14">
    <source>
        <dbReference type="EMBL" id="GGZ30184.1"/>
    </source>
</evidence>
<dbReference type="InterPro" id="IPR017871">
    <property type="entry name" value="ABC_transporter-like_CS"/>
</dbReference>
<evidence type="ECO:0000259" key="12">
    <source>
        <dbReference type="PROSITE" id="PS50893"/>
    </source>
</evidence>
<feature type="transmembrane region" description="Helical" evidence="11">
    <location>
        <begin position="132"/>
        <end position="151"/>
    </location>
</feature>
<accession>A0A918URI2</accession>
<sequence length="585" mass="61832">MIRRLLTVLEPPEAALLRRTVAGLLICAVLQGIAFALLVPLLRELLGDGGISGALPWLGALAAVFAGYAVAYWSSTVSGYRTGAGLSRTLYHRLGDHVSTLPLGWFTAERTGGLAQLSSKGVIAVMGVPAHLLRPVITAFVTPLVVVALMFAFDWRLALASLVTLPLAAAAYRVTGRAIDGQERAHEAASAEAGGRVIEFARAQPVLRAFGRTVHGHRELDDALAAQRASGRRLLLRAVPGFAAFVFSVQFGFTSVLMVGTVLALGGSVDAPELIALLVLAARFVEPLIVAADLGATLRIADGALNRVQTVLTTEPLPEPAVPAVPSDPADTSVELAGVSFGYRPGSPVLSGFSLRVPARTMTALVGPSGSGKTTVTRLVARFFDAEEGQVRVAGVDVRELGTEALMSRVSLVFQDVYLFDATIAENIRLARPEASEAEFHRAARLARVDEIAARLPDGWDTRVGEGGTALSGGERQRVSIARAILKDAPIVLLDEATAALDPENEHAVQDALAALAADRTLLVIAHRLQTIASADRIAVLDEGRVAELGTHDELLALDGRYARYWAERSRAGGWRLTAAPETAP</sequence>
<feature type="transmembrane region" description="Helical" evidence="11">
    <location>
        <begin position="21"/>
        <end position="42"/>
    </location>
</feature>
<keyword evidence="3" id="KW-1003">Cell membrane</keyword>
<reference evidence="14" key="2">
    <citation type="submission" date="2020-09" db="EMBL/GenBank/DDBJ databases">
        <authorList>
            <person name="Sun Q."/>
            <person name="Ohkuma M."/>
        </authorList>
    </citation>
    <scope>NUCLEOTIDE SEQUENCE</scope>
    <source>
        <strain evidence="14">JCM 4988</strain>
    </source>
</reference>
<dbReference type="InterPro" id="IPR036640">
    <property type="entry name" value="ABC1_TM_sf"/>
</dbReference>
<dbReference type="GO" id="GO:0005886">
    <property type="term" value="C:plasma membrane"/>
    <property type="evidence" value="ECO:0007669"/>
    <property type="project" value="UniProtKB-SubCell"/>
</dbReference>
<dbReference type="InterPro" id="IPR027417">
    <property type="entry name" value="P-loop_NTPase"/>
</dbReference>
<evidence type="ECO:0000256" key="5">
    <source>
        <dbReference type="ARBA" id="ARBA00022692"/>
    </source>
</evidence>
<feature type="transmembrane region" description="Helical" evidence="11">
    <location>
        <begin position="54"/>
        <end position="73"/>
    </location>
</feature>
<dbReference type="PROSITE" id="PS00211">
    <property type="entry name" value="ABC_TRANSPORTER_1"/>
    <property type="match status" value="1"/>
</dbReference>
<feature type="transmembrane region" description="Helical" evidence="11">
    <location>
        <begin position="157"/>
        <end position="174"/>
    </location>
</feature>
<dbReference type="SUPFAM" id="SSF90123">
    <property type="entry name" value="ABC transporter transmembrane region"/>
    <property type="match status" value="1"/>
</dbReference>
<keyword evidence="15" id="KW-1185">Reference proteome</keyword>
<name>A0A918URI2_9ACTN</name>
<evidence type="ECO:0000256" key="7">
    <source>
        <dbReference type="ARBA" id="ARBA00022840"/>
    </source>
</evidence>
<feature type="domain" description="ABC transmembrane type-1" evidence="13">
    <location>
        <begin position="21"/>
        <end position="298"/>
    </location>
</feature>
<dbReference type="InterPro" id="IPR003593">
    <property type="entry name" value="AAA+_ATPase"/>
</dbReference>
<evidence type="ECO:0000256" key="4">
    <source>
        <dbReference type="ARBA" id="ARBA00022519"/>
    </source>
</evidence>
<comment type="caution">
    <text evidence="14">The sequence shown here is derived from an EMBL/GenBank/DDBJ whole genome shotgun (WGS) entry which is preliminary data.</text>
</comment>
<dbReference type="InterPro" id="IPR011527">
    <property type="entry name" value="ABC1_TM_dom"/>
</dbReference>
<dbReference type="GO" id="GO:0140359">
    <property type="term" value="F:ABC-type transporter activity"/>
    <property type="evidence" value="ECO:0007669"/>
    <property type="project" value="InterPro"/>
</dbReference>
<dbReference type="SUPFAM" id="SSF52540">
    <property type="entry name" value="P-loop containing nucleoside triphosphate hydrolases"/>
    <property type="match status" value="1"/>
</dbReference>
<evidence type="ECO:0000259" key="13">
    <source>
        <dbReference type="PROSITE" id="PS50929"/>
    </source>
</evidence>
<keyword evidence="6" id="KW-0547">Nucleotide-binding</keyword>
<evidence type="ECO:0000256" key="2">
    <source>
        <dbReference type="ARBA" id="ARBA00022448"/>
    </source>
</evidence>
<dbReference type="PROSITE" id="PS50929">
    <property type="entry name" value="ABC_TM1F"/>
    <property type="match status" value="1"/>
</dbReference>
<feature type="domain" description="ABC transporter" evidence="12">
    <location>
        <begin position="334"/>
        <end position="568"/>
    </location>
</feature>
<dbReference type="CDD" id="cd07346">
    <property type="entry name" value="ABC_6TM_exporters"/>
    <property type="match status" value="1"/>
</dbReference>
<evidence type="ECO:0000256" key="11">
    <source>
        <dbReference type="SAM" id="Phobius"/>
    </source>
</evidence>
<evidence type="ECO:0000256" key="10">
    <source>
        <dbReference type="ARBA" id="ARBA00023455"/>
    </source>
</evidence>
<dbReference type="RefSeq" id="WP_190123035.1">
    <property type="nucleotide sequence ID" value="NZ_BMWG01000005.1"/>
</dbReference>
<protein>
    <submittedName>
        <fullName evidence="14">ABC transporter</fullName>
    </submittedName>
</protein>
<reference evidence="14" key="1">
    <citation type="journal article" date="2014" name="Int. J. Syst. Evol. Microbiol.">
        <title>Complete genome sequence of Corynebacterium casei LMG S-19264T (=DSM 44701T), isolated from a smear-ripened cheese.</title>
        <authorList>
            <consortium name="US DOE Joint Genome Institute (JGI-PGF)"/>
            <person name="Walter F."/>
            <person name="Albersmeier A."/>
            <person name="Kalinowski J."/>
            <person name="Ruckert C."/>
        </authorList>
    </citation>
    <scope>NUCLEOTIDE SEQUENCE</scope>
    <source>
        <strain evidence="14">JCM 4988</strain>
    </source>
</reference>
<organism evidence="14 15">
    <name type="scientific">Streptomyces inusitatus</name>
    <dbReference type="NCBI Taxonomy" id="68221"/>
    <lineage>
        <taxon>Bacteria</taxon>
        <taxon>Bacillati</taxon>
        <taxon>Actinomycetota</taxon>
        <taxon>Actinomycetes</taxon>
        <taxon>Kitasatosporales</taxon>
        <taxon>Streptomycetaceae</taxon>
        <taxon>Streptomyces</taxon>
    </lineage>
</organism>
<keyword evidence="7" id="KW-0067">ATP-binding</keyword>
<dbReference type="GO" id="GO:0034040">
    <property type="term" value="F:ATPase-coupled lipid transmembrane transporter activity"/>
    <property type="evidence" value="ECO:0007669"/>
    <property type="project" value="TreeGrafter"/>
</dbReference>
<dbReference type="EMBL" id="BMWG01000005">
    <property type="protein sequence ID" value="GGZ30184.1"/>
    <property type="molecule type" value="Genomic_DNA"/>
</dbReference>
<dbReference type="PANTHER" id="PTHR24221:SF654">
    <property type="entry name" value="ATP-BINDING CASSETTE SUB-FAMILY B MEMBER 6"/>
    <property type="match status" value="1"/>
</dbReference>
<dbReference type="GO" id="GO:0005524">
    <property type="term" value="F:ATP binding"/>
    <property type="evidence" value="ECO:0007669"/>
    <property type="project" value="UniProtKB-KW"/>
</dbReference>
<dbReference type="Gene3D" id="3.40.50.300">
    <property type="entry name" value="P-loop containing nucleotide triphosphate hydrolases"/>
    <property type="match status" value="1"/>
</dbReference>
<dbReference type="Pfam" id="PF00664">
    <property type="entry name" value="ABC_membrane"/>
    <property type="match status" value="1"/>
</dbReference>
<dbReference type="AlphaFoldDB" id="A0A918URI2"/>
<evidence type="ECO:0000256" key="8">
    <source>
        <dbReference type="ARBA" id="ARBA00022989"/>
    </source>
</evidence>
<keyword evidence="8 11" id="KW-1133">Transmembrane helix</keyword>
<dbReference type="Gene3D" id="1.20.1560.10">
    <property type="entry name" value="ABC transporter type 1, transmembrane domain"/>
    <property type="match status" value="1"/>
</dbReference>
<dbReference type="PANTHER" id="PTHR24221">
    <property type="entry name" value="ATP-BINDING CASSETTE SUB-FAMILY B"/>
    <property type="match status" value="1"/>
</dbReference>
<dbReference type="Pfam" id="PF00005">
    <property type="entry name" value="ABC_tran"/>
    <property type="match status" value="1"/>
</dbReference>
<keyword evidence="4" id="KW-0997">Cell inner membrane</keyword>
<feature type="transmembrane region" description="Helical" evidence="11">
    <location>
        <begin position="242"/>
        <end position="268"/>
    </location>
</feature>
<keyword evidence="5 11" id="KW-0812">Transmembrane</keyword>
<dbReference type="FunFam" id="3.40.50.300:FF:000221">
    <property type="entry name" value="Multidrug ABC transporter ATP-binding protein"/>
    <property type="match status" value="1"/>
</dbReference>